<protein>
    <submittedName>
        <fullName evidence="2">BQ5605_C001g00525 protein</fullName>
    </submittedName>
</protein>
<name>A0A2X0P621_9BASI</name>
<evidence type="ECO:0000313" key="3">
    <source>
        <dbReference type="Proteomes" id="UP000249464"/>
    </source>
</evidence>
<dbReference type="Gene3D" id="3.10.450.50">
    <property type="match status" value="1"/>
</dbReference>
<dbReference type="GO" id="GO:0006913">
    <property type="term" value="P:nucleocytoplasmic transport"/>
    <property type="evidence" value="ECO:0007669"/>
    <property type="project" value="InterPro"/>
</dbReference>
<dbReference type="InterPro" id="IPR045875">
    <property type="entry name" value="NTF2"/>
</dbReference>
<dbReference type="InterPro" id="IPR032710">
    <property type="entry name" value="NTF2-like_dom_sf"/>
</dbReference>
<dbReference type="SUPFAM" id="SSF54427">
    <property type="entry name" value="NTF2-like"/>
    <property type="match status" value="1"/>
</dbReference>
<dbReference type="Pfam" id="PF02136">
    <property type="entry name" value="NTF2"/>
    <property type="match status" value="1"/>
</dbReference>
<evidence type="ECO:0000313" key="2">
    <source>
        <dbReference type="EMBL" id="SGY47351.1"/>
    </source>
</evidence>
<organism evidence="2 3">
    <name type="scientific">Microbotryum silenes-dioicae</name>
    <dbReference type="NCBI Taxonomy" id="796604"/>
    <lineage>
        <taxon>Eukaryota</taxon>
        <taxon>Fungi</taxon>
        <taxon>Dikarya</taxon>
        <taxon>Basidiomycota</taxon>
        <taxon>Pucciniomycotina</taxon>
        <taxon>Microbotryomycetes</taxon>
        <taxon>Microbotryales</taxon>
        <taxon>Microbotryaceae</taxon>
        <taxon>Microbotryum</taxon>
    </lineage>
</organism>
<evidence type="ECO:0000259" key="1">
    <source>
        <dbReference type="PROSITE" id="PS50177"/>
    </source>
</evidence>
<reference evidence="2 3" key="1">
    <citation type="submission" date="2016-11" db="EMBL/GenBank/DDBJ databases">
        <authorList>
            <person name="Jaros S."/>
            <person name="Januszkiewicz K."/>
            <person name="Wedrychowicz H."/>
        </authorList>
    </citation>
    <scope>NUCLEOTIDE SEQUENCE [LARGE SCALE GENOMIC DNA]</scope>
</reference>
<sequence length="185" mass="19812">MQANASTSAGEAIQAAAGVAEEFVKAYYSAQDLDPTKRPEAVCKLYHPTARITWNGNPIPASDLAAFATRLPVSKHEVQSFDCQPVAGACVRGTGTFKTHVLILRCYPPPAGSTSMGPPSLVLSVTGQVTHGTNPPNTATPHSKDYDWLPRVFSQALILVWDPIGDPAVPRDPGYRIQADSLRFV</sequence>
<dbReference type="InterPro" id="IPR002075">
    <property type="entry name" value="NTF2_dom"/>
</dbReference>
<dbReference type="EMBL" id="FQNC01000043">
    <property type="protein sequence ID" value="SGY47351.1"/>
    <property type="molecule type" value="Genomic_DNA"/>
</dbReference>
<dbReference type="InterPro" id="IPR018222">
    <property type="entry name" value="Nuclear_transport_factor_2_euk"/>
</dbReference>
<gene>
    <name evidence="2" type="primary">BQ5605_C001g00525</name>
    <name evidence="2" type="ORF">BQ5605_C001G00525</name>
</gene>
<dbReference type="Proteomes" id="UP000249464">
    <property type="component" value="Unassembled WGS sequence"/>
</dbReference>
<keyword evidence="3" id="KW-1185">Reference proteome</keyword>
<feature type="domain" description="NTF2" evidence="1">
    <location>
        <begin position="19"/>
        <end position="184"/>
    </location>
</feature>
<dbReference type="STRING" id="796604.A0A2X0P621"/>
<proteinExistence type="predicted"/>
<accession>A0A2X0P621</accession>
<dbReference type="PROSITE" id="PS50177">
    <property type="entry name" value="NTF2_DOMAIN"/>
    <property type="match status" value="1"/>
</dbReference>
<dbReference type="PANTHER" id="PTHR12612">
    <property type="entry name" value="NUCLEAR TRANSPORT FACTOR 2"/>
    <property type="match status" value="1"/>
</dbReference>
<dbReference type="AlphaFoldDB" id="A0A2X0P621"/>